<evidence type="ECO:0000256" key="12">
    <source>
        <dbReference type="ARBA" id="ARBA00023136"/>
    </source>
</evidence>
<evidence type="ECO:0000256" key="3">
    <source>
        <dbReference type="ARBA" id="ARBA00005189"/>
    </source>
</evidence>
<protein>
    <recommendedName>
        <fullName evidence="6">CDP-diacylglycerol--glycerol-3-phosphate 3-phosphatidyltransferase</fullName>
        <ecNumber evidence="5">2.7.8.5</ecNumber>
    </recommendedName>
</protein>
<evidence type="ECO:0000256" key="6">
    <source>
        <dbReference type="ARBA" id="ARBA00014944"/>
    </source>
</evidence>
<feature type="transmembrane region" description="Helical" evidence="17">
    <location>
        <begin position="68"/>
        <end position="90"/>
    </location>
</feature>
<evidence type="ECO:0000256" key="5">
    <source>
        <dbReference type="ARBA" id="ARBA00013170"/>
    </source>
</evidence>
<dbReference type="Gene3D" id="1.20.120.1760">
    <property type="match status" value="1"/>
</dbReference>
<dbReference type="OrthoDB" id="9796672at2"/>
<evidence type="ECO:0000313" key="19">
    <source>
        <dbReference type="Proteomes" id="UP000199071"/>
    </source>
</evidence>
<evidence type="ECO:0000256" key="15">
    <source>
        <dbReference type="ARBA" id="ARBA00048586"/>
    </source>
</evidence>
<proteinExistence type="inferred from homology"/>
<dbReference type="InterPro" id="IPR000462">
    <property type="entry name" value="CDP-OH_P_trans"/>
</dbReference>
<evidence type="ECO:0000256" key="11">
    <source>
        <dbReference type="ARBA" id="ARBA00023098"/>
    </source>
</evidence>
<dbReference type="FunFam" id="1.20.120.1760:FF:000033">
    <property type="entry name" value="CDP-alcohol phosphatidyltransferase"/>
    <property type="match status" value="1"/>
</dbReference>
<evidence type="ECO:0000256" key="2">
    <source>
        <dbReference type="ARBA" id="ARBA00005042"/>
    </source>
</evidence>
<comment type="pathway">
    <text evidence="3">Lipid metabolism.</text>
</comment>
<dbReference type="EC" id="2.7.8.5" evidence="5"/>
<dbReference type="InterPro" id="IPR004570">
    <property type="entry name" value="Phosphatidylglycerol_P_synth"/>
</dbReference>
<dbReference type="PIRSF" id="PIRSF000847">
    <property type="entry name" value="Phos_ph_gly_syn"/>
    <property type="match status" value="1"/>
</dbReference>
<evidence type="ECO:0000256" key="13">
    <source>
        <dbReference type="ARBA" id="ARBA00023209"/>
    </source>
</evidence>
<dbReference type="Proteomes" id="UP000199071">
    <property type="component" value="Unassembled WGS sequence"/>
</dbReference>
<evidence type="ECO:0000313" key="18">
    <source>
        <dbReference type="EMBL" id="SDB45958.1"/>
    </source>
</evidence>
<evidence type="ECO:0000256" key="9">
    <source>
        <dbReference type="ARBA" id="ARBA00022692"/>
    </source>
</evidence>
<sequence length="193" mass="20850">MTIPNFISIGRLFLVPLAIWLIVSDEPMTAFWIFVLAGVSDAVDGFLARQFNMRSVVGTYLDPLADKALLVSIYVTFAVLNEIPVWVTILVVSRDVLIIGAVVLAGMLGRPIAMRPSIVSKLNTVAQIVLAALVLGDLAFAVDLSMLRTVMVVAVGILTVASALLYALDWVRHMGTDKSLQGGKSVLDERLPE</sequence>
<feature type="transmembrane region" description="Helical" evidence="17">
    <location>
        <begin position="125"/>
        <end position="142"/>
    </location>
</feature>
<feature type="transmembrane region" description="Helical" evidence="17">
    <location>
        <begin position="5"/>
        <end position="23"/>
    </location>
</feature>
<gene>
    <name evidence="18" type="ORF">SAMN02982931_03566</name>
</gene>
<evidence type="ECO:0000256" key="17">
    <source>
        <dbReference type="SAM" id="Phobius"/>
    </source>
</evidence>
<keyword evidence="7" id="KW-0444">Lipid biosynthesis</keyword>
<keyword evidence="9 17" id="KW-0812">Transmembrane</keyword>
<dbReference type="InterPro" id="IPR048254">
    <property type="entry name" value="CDP_ALCOHOL_P_TRANSF_CS"/>
</dbReference>
<keyword evidence="8 16" id="KW-0808">Transferase</keyword>
<dbReference type="GO" id="GO:0016020">
    <property type="term" value="C:membrane"/>
    <property type="evidence" value="ECO:0007669"/>
    <property type="project" value="UniProtKB-SubCell"/>
</dbReference>
<dbReference type="InterPro" id="IPR050324">
    <property type="entry name" value="CDP-alcohol_PTase-I"/>
</dbReference>
<feature type="transmembrane region" description="Helical" evidence="17">
    <location>
        <begin position="29"/>
        <end position="47"/>
    </location>
</feature>
<evidence type="ECO:0000256" key="7">
    <source>
        <dbReference type="ARBA" id="ARBA00022516"/>
    </source>
</evidence>
<dbReference type="GO" id="GO:0046474">
    <property type="term" value="P:glycerophospholipid biosynthetic process"/>
    <property type="evidence" value="ECO:0007669"/>
    <property type="project" value="TreeGrafter"/>
</dbReference>
<dbReference type="PANTHER" id="PTHR14269:SF62">
    <property type="entry name" value="CDP-DIACYLGLYCEROL--GLYCEROL-3-PHOSPHATE 3-PHOSPHATIDYLTRANSFERASE 1, CHLOROPLASTIC"/>
    <property type="match status" value="1"/>
</dbReference>
<dbReference type="Pfam" id="PF01066">
    <property type="entry name" value="CDP-OH_P_transf"/>
    <property type="match status" value="1"/>
</dbReference>
<name>A0A1G6DLE9_9HYPH</name>
<evidence type="ECO:0000256" key="14">
    <source>
        <dbReference type="ARBA" id="ARBA00023264"/>
    </source>
</evidence>
<dbReference type="PROSITE" id="PS00379">
    <property type="entry name" value="CDP_ALCOHOL_P_TRANSF"/>
    <property type="match status" value="1"/>
</dbReference>
<dbReference type="GO" id="GO:0008444">
    <property type="term" value="F:CDP-diacylglycerol-glycerol-3-phosphate 3-phosphatidyltransferase activity"/>
    <property type="evidence" value="ECO:0007669"/>
    <property type="project" value="UniProtKB-EC"/>
</dbReference>
<feature type="transmembrane region" description="Helical" evidence="17">
    <location>
        <begin position="148"/>
        <end position="168"/>
    </location>
</feature>
<feature type="transmembrane region" description="Helical" evidence="17">
    <location>
        <begin position="96"/>
        <end position="113"/>
    </location>
</feature>
<keyword evidence="14" id="KW-1208">Phospholipid metabolism</keyword>
<dbReference type="EMBL" id="FMXQ01000007">
    <property type="protein sequence ID" value="SDB45958.1"/>
    <property type="molecule type" value="Genomic_DNA"/>
</dbReference>
<dbReference type="AlphaFoldDB" id="A0A1G6DLE9"/>
<keyword evidence="19" id="KW-1185">Reference proteome</keyword>
<comment type="pathway">
    <text evidence="2">Phospholipid metabolism; phosphatidylglycerol biosynthesis; phosphatidylglycerol from CDP-diacylglycerol: step 1/2.</text>
</comment>
<organism evidence="18 19">
    <name type="scientific">Bauldia litoralis</name>
    <dbReference type="NCBI Taxonomy" id="665467"/>
    <lineage>
        <taxon>Bacteria</taxon>
        <taxon>Pseudomonadati</taxon>
        <taxon>Pseudomonadota</taxon>
        <taxon>Alphaproteobacteria</taxon>
        <taxon>Hyphomicrobiales</taxon>
        <taxon>Kaistiaceae</taxon>
        <taxon>Bauldia</taxon>
    </lineage>
</organism>
<keyword evidence="12 17" id="KW-0472">Membrane</keyword>
<keyword evidence="13" id="KW-0594">Phospholipid biosynthesis</keyword>
<keyword evidence="11" id="KW-0443">Lipid metabolism</keyword>
<comment type="similarity">
    <text evidence="4 16">Belongs to the CDP-alcohol phosphatidyltransferase class-I family.</text>
</comment>
<comment type="catalytic activity">
    <reaction evidence="15">
        <text>a CDP-1,2-diacyl-sn-glycerol + sn-glycerol 3-phosphate = a 1,2-diacyl-sn-glycero-3-phospho-(1'-sn-glycero-3'-phosphate) + CMP + H(+)</text>
        <dbReference type="Rhea" id="RHEA:12593"/>
        <dbReference type="ChEBI" id="CHEBI:15378"/>
        <dbReference type="ChEBI" id="CHEBI:57597"/>
        <dbReference type="ChEBI" id="CHEBI:58332"/>
        <dbReference type="ChEBI" id="CHEBI:60110"/>
        <dbReference type="ChEBI" id="CHEBI:60377"/>
        <dbReference type="EC" id="2.7.8.5"/>
    </reaction>
</comment>
<dbReference type="PANTHER" id="PTHR14269">
    <property type="entry name" value="CDP-DIACYLGLYCEROL--GLYCEROL-3-PHOSPHATE 3-PHOSPHATIDYLTRANSFERASE-RELATED"/>
    <property type="match status" value="1"/>
</dbReference>
<accession>A0A1G6DLE9</accession>
<dbReference type="RefSeq" id="WP_090878392.1">
    <property type="nucleotide sequence ID" value="NZ_FMXQ01000007.1"/>
</dbReference>
<evidence type="ECO:0000256" key="16">
    <source>
        <dbReference type="RuleBase" id="RU003750"/>
    </source>
</evidence>
<dbReference type="InterPro" id="IPR043130">
    <property type="entry name" value="CDP-OH_PTrfase_TM_dom"/>
</dbReference>
<dbReference type="STRING" id="665467.SAMN02982931_03566"/>
<comment type="subcellular location">
    <subcellularLocation>
        <location evidence="1">Membrane</location>
        <topology evidence="1">Multi-pass membrane protein</topology>
    </subcellularLocation>
</comment>
<evidence type="ECO:0000256" key="10">
    <source>
        <dbReference type="ARBA" id="ARBA00022989"/>
    </source>
</evidence>
<keyword evidence="10 17" id="KW-1133">Transmembrane helix</keyword>
<evidence type="ECO:0000256" key="1">
    <source>
        <dbReference type="ARBA" id="ARBA00004141"/>
    </source>
</evidence>
<reference evidence="18 19" key="1">
    <citation type="submission" date="2016-10" db="EMBL/GenBank/DDBJ databases">
        <authorList>
            <person name="de Groot N.N."/>
        </authorList>
    </citation>
    <scope>NUCLEOTIDE SEQUENCE [LARGE SCALE GENOMIC DNA]</scope>
    <source>
        <strain evidence="18 19">ATCC 35022</strain>
    </source>
</reference>
<evidence type="ECO:0000256" key="4">
    <source>
        <dbReference type="ARBA" id="ARBA00010441"/>
    </source>
</evidence>
<evidence type="ECO:0000256" key="8">
    <source>
        <dbReference type="ARBA" id="ARBA00022679"/>
    </source>
</evidence>